<accession>A0A9W6XT82</accession>
<protein>
    <submittedName>
        <fullName evidence="1">Unnamed protein product</fullName>
    </submittedName>
</protein>
<reference evidence="1" key="1">
    <citation type="submission" date="2023-04" db="EMBL/GenBank/DDBJ databases">
        <title>Phytophthora fragariaefolia NBRC 109709.</title>
        <authorList>
            <person name="Ichikawa N."/>
            <person name="Sato H."/>
            <person name="Tonouchi N."/>
        </authorList>
    </citation>
    <scope>NUCLEOTIDE SEQUENCE</scope>
    <source>
        <strain evidence="1">NBRC 109709</strain>
    </source>
</reference>
<sequence>MPHTEFVDLSKLSQALVGLLLPGATAPRYHIPSLPVGGVVPRQFFPANHAALRKWGNRQISDLGVLLNDDFGIVGTYGVQKRRVKLQLYLAGAMK</sequence>
<dbReference type="EMBL" id="BSXT01001790">
    <property type="protein sequence ID" value="GMF45151.1"/>
    <property type="molecule type" value="Genomic_DNA"/>
</dbReference>
<evidence type="ECO:0000313" key="2">
    <source>
        <dbReference type="Proteomes" id="UP001165121"/>
    </source>
</evidence>
<evidence type="ECO:0000313" key="1">
    <source>
        <dbReference type="EMBL" id="GMF45151.1"/>
    </source>
</evidence>
<organism evidence="1 2">
    <name type="scientific">Phytophthora fragariaefolia</name>
    <dbReference type="NCBI Taxonomy" id="1490495"/>
    <lineage>
        <taxon>Eukaryota</taxon>
        <taxon>Sar</taxon>
        <taxon>Stramenopiles</taxon>
        <taxon>Oomycota</taxon>
        <taxon>Peronosporomycetes</taxon>
        <taxon>Peronosporales</taxon>
        <taxon>Peronosporaceae</taxon>
        <taxon>Phytophthora</taxon>
    </lineage>
</organism>
<keyword evidence="2" id="KW-1185">Reference proteome</keyword>
<name>A0A9W6XT82_9STRA</name>
<gene>
    <name evidence="1" type="ORF">Pfra01_001603100</name>
</gene>
<proteinExistence type="predicted"/>
<dbReference type="AlphaFoldDB" id="A0A9W6XT82"/>
<dbReference type="OrthoDB" id="108589at2759"/>
<dbReference type="Proteomes" id="UP001165121">
    <property type="component" value="Unassembled WGS sequence"/>
</dbReference>
<comment type="caution">
    <text evidence="1">The sequence shown here is derived from an EMBL/GenBank/DDBJ whole genome shotgun (WGS) entry which is preliminary data.</text>
</comment>